<accession>A0A2P2JJG7</accession>
<reference evidence="1" key="1">
    <citation type="submission" date="2018-02" db="EMBL/GenBank/DDBJ databases">
        <title>Rhizophora mucronata_Transcriptome.</title>
        <authorList>
            <person name="Meera S.P."/>
            <person name="Sreeshan A."/>
            <person name="Augustine A."/>
        </authorList>
    </citation>
    <scope>NUCLEOTIDE SEQUENCE</scope>
    <source>
        <tissue evidence="1">Leaf</tissue>
    </source>
</reference>
<protein>
    <submittedName>
        <fullName evidence="1">Uncharacterized protein</fullName>
    </submittedName>
</protein>
<dbReference type="EMBL" id="GGEC01013144">
    <property type="protein sequence ID" value="MBW93627.1"/>
    <property type="molecule type" value="Transcribed_RNA"/>
</dbReference>
<name>A0A2P2JJG7_RHIMU</name>
<sequence length="63" mass="7513">MEFNGYRVPKFCKCACSNDCNVLCKHKCDFRYCVFQFLDNESLHFKLTKLLLSMQALIYTKYV</sequence>
<evidence type="ECO:0000313" key="1">
    <source>
        <dbReference type="EMBL" id="MBW93627.1"/>
    </source>
</evidence>
<organism evidence="1">
    <name type="scientific">Rhizophora mucronata</name>
    <name type="common">Asiatic mangrove</name>
    <dbReference type="NCBI Taxonomy" id="61149"/>
    <lineage>
        <taxon>Eukaryota</taxon>
        <taxon>Viridiplantae</taxon>
        <taxon>Streptophyta</taxon>
        <taxon>Embryophyta</taxon>
        <taxon>Tracheophyta</taxon>
        <taxon>Spermatophyta</taxon>
        <taxon>Magnoliopsida</taxon>
        <taxon>eudicotyledons</taxon>
        <taxon>Gunneridae</taxon>
        <taxon>Pentapetalae</taxon>
        <taxon>rosids</taxon>
        <taxon>fabids</taxon>
        <taxon>Malpighiales</taxon>
        <taxon>Rhizophoraceae</taxon>
        <taxon>Rhizophora</taxon>
    </lineage>
</organism>
<dbReference type="AlphaFoldDB" id="A0A2P2JJG7"/>
<proteinExistence type="predicted"/>